<proteinExistence type="predicted"/>
<accession>A0A9X0CCJ7</accession>
<reference evidence="2" key="1">
    <citation type="submission" date="2023-01" db="EMBL/GenBank/DDBJ databases">
        <title>Genome assembly of the deep-sea coral Lophelia pertusa.</title>
        <authorList>
            <person name="Herrera S."/>
            <person name="Cordes E."/>
        </authorList>
    </citation>
    <scope>NUCLEOTIDE SEQUENCE</scope>
    <source>
        <strain evidence="2">USNM1676648</strain>
        <tissue evidence="2">Polyp</tissue>
    </source>
</reference>
<organism evidence="2 3">
    <name type="scientific">Desmophyllum pertusum</name>
    <dbReference type="NCBI Taxonomy" id="174260"/>
    <lineage>
        <taxon>Eukaryota</taxon>
        <taxon>Metazoa</taxon>
        <taxon>Cnidaria</taxon>
        <taxon>Anthozoa</taxon>
        <taxon>Hexacorallia</taxon>
        <taxon>Scleractinia</taxon>
        <taxon>Caryophylliina</taxon>
        <taxon>Caryophylliidae</taxon>
        <taxon>Desmophyllum</taxon>
    </lineage>
</organism>
<feature type="region of interest" description="Disordered" evidence="1">
    <location>
        <begin position="71"/>
        <end position="102"/>
    </location>
</feature>
<dbReference type="EMBL" id="MU827850">
    <property type="protein sequence ID" value="KAJ7318649.1"/>
    <property type="molecule type" value="Genomic_DNA"/>
</dbReference>
<evidence type="ECO:0000313" key="2">
    <source>
        <dbReference type="EMBL" id="KAJ7318649.1"/>
    </source>
</evidence>
<evidence type="ECO:0000313" key="3">
    <source>
        <dbReference type="Proteomes" id="UP001163046"/>
    </source>
</evidence>
<comment type="caution">
    <text evidence="2">The sequence shown here is derived from an EMBL/GenBank/DDBJ whole genome shotgun (WGS) entry which is preliminary data.</text>
</comment>
<feature type="compositionally biased region" description="Acidic residues" evidence="1">
    <location>
        <begin position="71"/>
        <end position="82"/>
    </location>
</feature>
<gene>
    <name evidence="2" type="ORF">OS493_037590</name>
</gene>
<dbReference type="Proteomes" id="UP001163046">
    <property type="component" value="Unassembled WGS sequence"/>
</dbReference>
<feature type="non-terminal residue" evidence="2">
    <location>
        <position position="156"/>
    </location>
</feature>
<keyword evidence="3" id="KW-1185">Reference proteome</keyword>
<sequence>MTSEKFSLPPCWRSEKWRVWEKHQQRAQRITDRRKREENTKEQEATKWKLLKVYEPGDRVKDIYVAIEEGDLGEAPEEEAENDVSTQTDSSEFARSSSAQTEECDYMFRTPKPWLPQKSTVFEEEYFNGDDDKVRFYTGLHSMKVLKKTFSFVSPR</sequence>
<protein>
    <submittedName>
        <fullName evidence="2">Uncharacterized protein</fullName>
    </submittedName>
</protein>
<dbReference type="AlphaFoldDB" id="A0A9X0CCJ7"/>
<feature type="compositionally biased region" description="Polar residues" evidence="1">
    <location>
        <begin position="83"/>
        <end position="101"/>
    </location>
</feature>
<evidence type="ECO:0000256" key="1">
    <source>
        <dbReference type="SAM" id="MobiDB-lite"/>
    </source>
</evidence>
<name>A0A9X0CCJ7_9CNID</name>
<dbReference type="OrthoDB" id="6775155at2759"/>